<proteinExistence type="predicted"/>
<protein>
    <recommendedName>
        <fullName evidence="4">LPXTG-motif cell wall anchor domain protein</fullName>
    </recommendedName>
</protein>
<feature type="compositionally biased region" description="Polar residues" evidence="1">
    <location>
        <begin position="696"/>
        <end position="705"/>
    </location>
</feature>
<name>A0A166URG3_9HYPO</name>
<feature type="compositionally biased region" description="Low complexity" evidence="1">
    <location>
        <begin position="99"/>
        <end position="111"/>
    </location>
</feature>
<feature type="compositionally biased region" description="Polar residues" evidence="1">
    <location>
        <begin position="252"/>
        <end position="263"/>
    </location>
</feature>
<evidence type="ECO:0000313" key="3">
    <source>
        <dbReference type="Proteomes" id="UP000078544"/>
    </source>
</evidence>
<reference evidence="2 3" key="1">
    <citation type="journal article" date="2016" name="Genome Biol. Evol.">
        <title>Divergent and convergent evolution of fungal pathogenicity.</title>
        <authorList>
            <person name="Shang Y."/>
            <person name="Xiao G."/>
            <person name="Zheng P."/>
            <person name="Cen K."/>
            <person name="Zhan S."/>
            <person name="Wang C."/>
        </authorList>
    </citation>
    <scope>NUCLEOTIDE SEQUENCE [LARGE SCALE GENOMIC DNA]</scope>
    <source>
        <strain evidence="2 3">RCEF 2490</strain>
    </source>
</reference>
<dbReference type="Proteomes" id="UP000078544">
    <property type="component" value="Unassembled WGS sequence"/>
</dbReference>
<feature type="region of interest" description="Disordered" evidence="1">
    <location>
        <begin position="833"/>
        <end position="889"/>
    </location>
</feature>
<feature type="region of interest" description="Disordered" evidence="1">
    <location>
        <begin position="513"/>
        <end position="594"/>
    </location>
</feature>
<feature type="region of interest" description="Disordered" evidence="1">
    <location>
        <begin position="696"/>
        <end position="744"/>
    </location>
</feature>
<evidence type="ECO:0008006" key="4">
    <source>
        <dbReference type="Google" id="ProtNLM"/>
    </source>
</evidence>
<feature type="compositionally biased region" description="Basic and acidic residues" evidence="1">
    <location>
        <begin position="558"/>
        <end position="574"/>
    </location>
</feature>
<feature type="compositionally biased region" description="Low complexity" evidence="1">
    <location>
        <begin position="186"/>
        <end position="220"/>
    </location>
</feature>
<dbReference type="EMBL" id="AZGY01000001">
    <property type="protein sequence ID" value="OAA32870.1"/>
    <property type="molecule type" value="Genomic_DNA"/>
</dbReference>
<feature type="region of interest" description="Disordered" evidence="1">
    <location>
        <begin position="99"/>
        <end position="303"/>
    </location>
</feature>
<feature type="region of interest" description="Disordered" evidence="1">
    <location>
        <begin position="902"/>
        <end position="1112"/>
    </location>
</feature>
<feature type="compositionally biased region" description="Basic residues" evidence="1">
    <location>
        <begin position="114"/>
        <end position="123"/>
    </location>
</feature>
<feature type="region of interest" description="Disordered" evidence="1">
    <location>
        <begin position="318"/>
        <end position="427"/>
    </location>
</feature>
<gene>
    <name evidence="2" type="ORF">AAL_00335</name>
</gene>
<comment type="caution">
    <text evidence="2">The sequence shown here is derived from an EMBL/GenBank/DDBJ whole genome shotgun (WGS) entry which is preliminary data.</text>
</comment>
<dbReference type="STRING" id="1081109.A0A166URG3"/>
<keyword evidence="3" id="KW-1185">Reference proteome</keyword>
<feature type="compositionally biased region" description="Polar residues" evidence="1">
    <location>
        <begin position="734"/>
        <end position="743"/>
    </location>
</feature>
<organism evidence="2 3">
    <name type="scientific">Moelleriella libera RCEF 2490</name>
    <dbReference type="NCBI Taxonomy" id="1081109"/>
    <lineage>
        <taxon>Eukaryota</taxon>
        <taxon>Fungi</taxon>
        <taxon>Dikarya</taxon>
        <taxon>Ascomycota</taxon>
        <taxon>Pezizomycotina</taxon>
        <taxon>Sordariomycetes</taxon>
        <taxon>Hypocreomycetidae</taxon>
        <taxon>Hypocreales</taxon>
        <taxon>Clavicipitaceae</taxon>
        <taxon>Moelleriella</taxon>
    </lineage>
</organism>
<feature type="compositionally biased region" description="Pro residues" evidence="1">
    <location>
        <begin position="221"/>
        <end position="234"/>
    </location>
</feature>
<dbReference type="AlphaFoldDB" id="A0A166URG3"/>
<accession>A0A166URG3</accession>
<dbReference type="OrthoDB" id="5369729at2759"/>
<feature type="compositionally biased region" description="Low complexity" evidence="1">
    <location>
        <begin position="384"/>
        <end position="393"/>
    </location>
</feature>
<feature type="compositionally biased region" description="Basic and acidic residues" evidence="1">
    <location>
        <begin position="526"/>
        <end position="549"/>
    </location>
</feature>
<evidence type="ECO:0000256" key="1">
    <source>
        <dbReference type="SAM" id="MobiDB-lite"/>
    </source>
</evidence>
<sequence length="1112" mass="117346">MSTTALQQDMTSRRGHWFCDADADAGRNTTNGTDTTSTAALGSTSAPSCIPSCISTHCDLSMAAASTITSASSSSSQADPASSPLLSCCSSSSCSSSSSSSPDALSHQSPSLRLHSHRQHHNSSKLPTFRSADLTSRRRPHPAQVPASHHHSPASPDPVPGPRLAPSPPHDHHLADVATAAQDGNPVSARPSAVAASPRIASRPPRASSCQYSRQSAPSPAFSPPQQPPPPPPTCNRRSASCPPGPGPILAVQSTPLSSSATDSFAAHSKPFSRRGPAPRTSHGASSLHDPPEASDQQQPRASGAAACSTLCFQDASEPLSSGSVAPQNQVQPHLCQPSSESSSSPDESRSSPPSRPPISYRSIRQRHSIQIGQLPPGQVPPIRSFRSSGSRRSLTKGMNFTPRPYDVGESYANSPEEESTSNFGGDYVNGAVVSRKSDSDRNEDAGDVFLRIAREEPTRRFGEEDTDATLTSTVRLPALYPRHDDVDLMEMTMPSQSALKRSSHRRPLSTVAATYHPSSPPAARRLSDHQESPRLRFYDGGDDQRSEISRTTTFRPAAREKAASVHPGEDMMRTRSGGASLRPSPLSARSTVGMDNGQEASIYARRRASIAGSNSLLGARSPAYKTPGPNHVRNYGSSPLAKTVDFQSRSGAEISAHGLEGTESTASTTAPSTVWDELDDLKSRIHRLELTGKLPSTSAAAVSRTSDERPATATTTVTTMSLSPKRQGPAQFAETSSATSSQKEAHPILQAALVKTKPYLSAEVYRALASAAHDAMALSSMMGSAGQPGPVSGAASTIGAGGPVTDRQLRRKADSVCRGLTELCVALGDGAARPPATVVSPSTVSQHDGPATPTLPQPLNGLPISQRPSPAEPTPARPGSSGGGPRTYSKFEERRSLILNGAAAGSSPRSTLSTPSAPVEGSLPRRPSLMIARTRRAGTEEPPELGRTPSLLRSRRAVTEEPEEGRRFSAFPGRNFQGTIEHDGDEEQQFRPLSRANSGVSMLRGPGRESAAERQQATQMDALSSPQTPSALPRPRFHSTSYHPTRLAGPQGPRRYGDGQDAGQAAAEPAMQRHGPPLSKGIAHTRASSLSTRRTRDRMYPAHTGGGGDYR</sequence>
<feature type="compositionally biased region" description="Polar residues" evidence="1">
    <location>
        <begin position="908"/>
        <end position="917"/>
    </location>
</feature>
<evidence type="ECO:0000313" key="2">
    <source>
        <dbReference type="EMBL" id="OAA32870.1"/>
    </source>
</evidence>
<feature type="compositionally biased region" description="Pro residues" evidence="1">
    <location>
        <begin position="155"/>
        <end position="168"/>
    </location>
</feature>
<feature type="compositionally biased region" description="Polar residues" evidence="1">
    <location>
        <begin position="319"/>
        <end position="332"/>
    </location>
</feature>
<feature type="region of interest" description="Disordered" evidence="1">
    <location>
        <begin position="619"/>
        <end position="639"/>
    </location>
</feature>
<feature type="compositionally biased region" description="Polar residues" evidence="1">
    <location>
        <begin position="1014"/>
        <end position="1031"/>
    </location>
</feature>